<evidence type="ECO:0000313" key="2">
    <source>
        <dbReference type="EMBL" id="KAF9060594.1"/>
    </source>
</evidence>
<gene>
    <name evidence="2" type="ORF">BDP27DRAFT_408616</name>
</gene>
<reference evidence="2" key="1">
    <citation type="submission" date="2020-11" db="EMBL/GenBank/DDBJ databases">
        <authorList>
            <consortium name="DOE Joint Genome Institute"/>
            <person name="Ahrendt S."/>
            <person name="Riley R."/>
            <person name="Andreopoulos W."/>
            <person name="Labutti K."/>
            <person name="Pangilinan J."/>
            <person name="Ruiz-Duenas F.J."/>
            <person name="Barrasa J.M."/>
            <person name="Sanchez-Garcia M."/>
            <person name="Camarero S."/>
            <person name="Miyauchi S."/>
            <person name="Serrano A."/>
            <person name="Linde D."/>
            <person name="Babiker R."/>
            <person name="Drula E."/>
            <person name="Ayuso-Fernandez I."/>
            <person name="Pacheco R."/>
            <person name="Padilla G."/>
            <person name="Ferreira P."/>
            <person name="Barriuso J."/>
            <person name="Kellner H."/>
            <person name="Castanera R."/>
            <person name="Alfaro M."/>
            <person name="Ramirez L."/>
            <person name="Pisabarro A.G."/>
            <person name="Kuo A."/>
            <person name="Tritt A."/>
            <person name="Lipzen A."/>
            <person name="He G."/>
            <person name="Yan M."/>
            <person name="Ng V."/>
            <person name="Cullen D."/>
            <person name="Martin F."/>
            <person name="Rosso M.-N."/>
            <person name="Henrissat B."/>
            <person name="Hibbett D."/>
            <person name="Martinez A.T."/>
            <person name="Grigoriev I.V."/>
        </authorList>
    </citation>
    <scope>NUCLEOTIDE SEQUENCE</scope>
    <source>
        <strain evidence="2">AH 40177</strain>
    </source>
</reference>
<accession>A0A9P5PC01</accession>
<comment type="caution">
    <text evidence="2">The sequence shown here is derived from an EMBL/GenBank/DDBJ whole genome shotgun (WGS) entry which is preliminary data.</text>
</comment>
<protein>
    <submittedName>
        <fullName evidence="2">Uncharacterized protein</fullName>
    </submittedName>
</protein>
<dbReference type="Proteomes" id="UP000772434">
    <property type="component" value="Unassembled WGS sequence"/>
</dbReference>
<dbReference type="OrthoDB" id="3051530at2759"/>
<evidence type="ECO:0000256" key="1">
    <source>
        <dbReference type="SAM" id="Phobius"/>
    </source>
</evidence>
<feature type="transmembrane region" description="Helical" evidence="1">
    <location>
        <begin position="130"/>
        <end position="149"/>
    </location>
</feature>
<dbReference type="PROSITE" id="PS51257">
    <property type="entry name" value="PROKAR_LIPOPROTEIN"/>
    <property type="match status" value="1"/>
</dbReference>
<feature type="transmembrane region" description="Helical" evidence="1">
    <location>
        <begin position="20"/>
        <end position="42"/>
    </location>
</feature>
<feature type="transmembrane region" description="Helical" evidence="1">
    <location>
        <begin position="49"/>
        <end position="69"/>
    </location>
</feature>
<evidence type="ECO:0000313" key="3">
    <source>
        <dbReference type="Proteomes" id="UP000772434"/>
    </source>
</evidence>
<keyword evidence="1" id="KW-0472">Membrane</keyword>
<keyword evidence="1" id="KW-1133">Transmembrane helix</keyword>
<feature type="transmembrane region" description="Helical" evidence="1">
    <location>
        <begin position="89"/>
        <end position="110"/>
    </location>
</feature>
<keyword evidence="1" id="KW-0812">Transmembrane</keyword>
<organism evidence="2 3">
    <name type="scientific">Rhodocollybia butyracea</name>
    <dbReference type="NCBI Taxonomy" id="206335"/>
    <lineage>
        <taxon>Eukaryota</taxon>
        <taxon>Fungi</taxon>
        <taxon>Dikarya</taxon>
        <taxon>Basidiomycota</taxon>
        <taxon>Agaricomycotina</taxon>
        <taxon>Agaricomycetes</taxon>
        <taxon>Agaricomycetidae</taxon>
        <taxon>Agaricales</taxon>
        <taxon>Marasmiineae</taxon>
        <taxon>Omphalotaceae</taxon>
        <taxon>Rhodocollybia</taxon>
    </lineage>
</organism>
<proteinExistence type="predicted"/>
<dbReference type="EMBL" id="JADNRY010000236">
    <property type="protein sequence ID" value="KAF9060594.1"/>
    <property type="molecule type" value="Genomic_DNA"/>
</dbReference>
<keyword evidence="3" id="KW-1185">Reference proteome</keyword>
<name>A0A9P5PC01_9AGAR</name>
<sequence>MLVHVSRDAGNDIIPGSSFIVFDVLLGLALFFTSCTYFSALFSKSIVRMMTWFALIISSWIYCISFLLLVGHQNGGNPPFSLCLCQAGLIYAAPASIAAACLAFVVEVYLRLTTFMTQTLIDNRIITSLLFLPAVTHQVVFWIAMLVSWNL</sequence>
<dbReference type="AlphaFoldDB" id="A0A9P5PC01"/>